<dbReference type="EMBL" id="LCWV01000010">
    <property type="protein sequence ID" value="PWI70203.1"/>
    <property type="molecule type" value="Genomic_DNA"/>
</dbReference>
<dbReference type="InterPro" id="IPR004827">
    <property type="entry name" value="bZIP"/>
</dbReference>
<dbReference type="SMART" id="SM00338">
    <property type="entry name" value="BRLZ"/>
    <property type="match status" value="1"/>
</dbReference>
<feature type="region of interest" description="Disordered" evidence="1">
    <location>
        <begin position="1386"/>
        <end position="1406"/>
    </location>
</feature>
<feature type="compositionally biased region" description="Basic and acidic residues" evidence="1">
    <location>
        <begin position="1118"/>
        <end position="1130"/>
    </location>
</feature>
<feature type="domain" description="BZIP" evidence="2">
    <location>
        <begin position="1306"/>
        <end position="1368"/>
    </location>
</feature>
<name>A0A2U3E6T0_PURLI</name>
<evidence type="ECO:0000313" key="3">
    <source>
        <dbReference type="EMBL" id="PWI70203.1"/>
    </source>
</evidence>
<feature type="region of interest" description="Disordered" evidence="1">
    <location>
        <begin position="1245"/>
        <end position="1314"/>
    </location>
</feature>
<evidence type="ECO:0000259" key="2">
    <source>
        <dbReference type="SMART" id="SM00338"/>
    </source>
</evidence>
<dbReference type="Pfam" id="PF00378">
    <property type="entry name" value="ECH_1"/>
    <property type="match status" value="1"/>
</dbReference>
<dbReference type="InterPro" id="IPR046347">
    <property type="entry name" value="bZIP_sf"/>
</dbReference>
<dbReference type="InterPro" id="IPR001753">
    <property type="entry name" value="Enoyl-CoA_hydra/iso"/>
</dbReference>
<proteinExistence type="predicted"/>
<dbReference type="GO" id="GO:0003700">
    <property type="term" value="F:DNA-binding transcription factor activity"/>
    <property type="evidence" value="ECO:0007669"/>
    <property type="project" value="InterPro"/>
</dbReference>
<sequence>MADANRVVVPATYTNPPDSHVRVTNYPETAAGVTPILVATLNRPDKLNAITSGMIQDLIGLFRAVDVDDRVKVVVLTGAGKAFSAGIDLTMDTSQMKNQEAVGEMRDPGGTLALAMFNCSKPIIVAYNGLSVGIGMTSTLAATIRIAPRTSEFGFPFSRIGLTMESASSFFLPRMVGYSNATYLLATGKRYPADSPVLNGIFAELLPEPKDVLPRALELAEDLTTNVSLMAIFLNRQLIWRNPGSAERAHLVDSPLLYDMFGGNDHLAFKKAFFGKRKPEFKDTVVANAPRTFPWWDELALVWPPRQAGVANHDMEAVQWCCSTSEASETATLMHNGFLALLEACQGTKSRLWRCSLYPAREHAAFAACHRVMGARLSSLLRDALGRFRPQSFSYNDQLDSYSIRLLTFVRPPWYTFGIRKPRLVMSKYSMDNLPKYVTLSYTWGAPQDGSDGGEYGQKSPIRVNDQSFLVLRNLFEALQGLHRRWNFEDDTQHLWIDAICINQHDLGERAAQVGIMDQVYKRSSTTAIWLGAAGPEADATIQMFEAIRRIPSEEFAPYYRQHPNGAAPPATFWLKHGLSSFDDDETWRPVVRLFEHRWFNRAWIIQEVTLSSKNMYVFWGRHAMTWDDLGHVAFAGQVARLGIMTSQPALTRYLAGDTAAGEVYDWVVRDPLVNSFQLWYNRHRYLQRSQTPHDDTMLREMRALTGCKAAGAASWLMYFALSNRWADASDARDKVFCHVGMVNNIAAQDGLAPSTVRPNYSAAVDAVQLYKRLMTELLQETDSLAVLMAISDPPSARLAGLPSWVPDLSRRHGLDLMWSIRPQFDACRANAQRSRHGSMILINGDTLHVNAVVIGSVATLSASLPDFLGPAWHSWAGQLLGLDPVYRYTGESRVEAFWRTALMNSVGRRLPAQWPGISSAGDMFRAYILQCMTRYYPGAGADSATREKYLCELRDVNELAAADCSGQMPSFNGLGGLTAQIAGVSEEDLMELPDSAVLEALSACVDKASGFLIGMDSSMVNRRIVMSSEGHIANAPMWTEIGDTIAVLDGCPCPVVLRPVTAGGEPSSSCWSLVGPTRSFRAEDVLTVAHPASTGAATRSLHKSTWLTDDEPAPAGRGKDERRTCQHHQDSGRIIKTFEQIIKSSFRVMDLAMPLHPVDGQAGQDDGWPDCILTSRPIPGAWRPSVAADPNLSAILSASSYPFPTPGRRQRPNASMPGSRAALYGGLHMEAAVPWEEPAAAAAGYDAATSESDSAERSTPDAVVEAPKAKRRRKSRAQGSAEVMDKSSTSEKKVGRPRKAVDTSDCDDPEERRRRQIRLAQRAYRLRKESRISFLEARVSQLETSVDKMSAAVVSFGSKLVESKVLIPHAELRESLSETVQTCLESVRESSSRGEDEQDMQQLSLQTQAATTTPSMPLELYTAPLPPVDLSLLGPGNGSPAGSGGVLHLKHAEFMEKLHTSIVYYGYSLLADPSTPLELLSRHFRLTLAVMDRTRVLAYFAAALQAKLSRGRITGDWGDMPFFQLGGAGSHYSWLTERDKLMQNQIANGSSKQEEADAASAALALYSRRSRGWPRIAVSPDTLPSDVQDELEGEWFDMQDLELFLRERNTKLFRVDAAGAPTGSTPKPAPRSKGFINAEWLLRTLLHRATCLGRSAGFRRRDVEMALSGVIHS</sequence>
<accession>A0A2U3E6T0</accession>
<feature type="compositionally biased region" description="Basic and acidic residues" evidence="1">
    <location>
        <begin position="1387"/>
        <end position="1396"/>
    </location>
</feature>
<dbReference type="InterPro" id="IPR052895">
    <property type="entry name" value="HetReg/Transcr_Mod"/>
</dbReference>
<dbReference type="Proteomes" id="UP000245956">
    <property type="component" value="Unassembled WGS sequence"/>
</dbReference>
<evidence type="ECO:0000313" key="4">
    <source>
        <dbReference type="Proteomes" id="UP000245956"/>
    </source>
</evidence>
<protein>
    <recommendedName>
        <fullName evidence="2">BZIP domain-containing protein</fullName>
    </recommendedName>
</protein>
<reference evidence="3 4" key="1">
    <citation type="journal article" date="2016" name="Front. Microbiol.">
        <title>Genome and transcriptome sequences reveal the specific parasitism of the nematophagous Purpureocillium lilacinum 36-1.</title>
        <authorList>
            <person name="Xie J."/>
            <person name="Li S."/>
            <person name="Mo C."/>
            <person name="Xiao X."/>
            <person name="Peng D."/>
            <person name="Wang G."/>
            <person name="Xiao Y."/>
        </authorList>
    </citation>
    <scope>NUCLEOTIDE SEQUENCE [LARGE SCALE GENOMIC DNA]</scope>
    <source>
        <strain evidence="3 4">36-1</strain>
    </source>
</reference>
<dbReference type="CDD" id="cd14688">
    <property type="entry name" value="bZIP_YAP"/>
    <property type="match status" value="1"/>
</dbReference>
<evidence type="ECO:0000256" key="1">
    <source>
        <dbReference type="SAM" id="MobiDB-lite"/>
    </source>
</evidence>
<dbReference type="CDD" id="cd06558">
    <property type="entry name" value="crotonase-like"/>
    <property type="match status" value="1"/>
</dbReference>
<dbReference type="Pfam" id="PF06985">
    <property type="entry name" value="HET"/>
    <property type="match status" value="1"/>
</dbReference>
<dbReference type="Gene3D" id="3.90.226.10">
    <property type="entry name" value="2-enoyl-CoA Hydratase, Chain A, domain 1"/>
    <property type="match status" value="1"/>
</dbReference>
<dbReference type="PANTHER" id="PTHR24148:SF73">
    <property type="entry name" value="HET DOMAIN PROTEIN (AFU_ORTHOLOGUE AFUA_8G01020)"/>
    <property type="match status" value="1"/>
</dbReference>
<feature type="region of interest" description="Disordered" evidence="1">
    <location>
        <begin position="1100"/>
        <end position="1130"/>
    </location>
</feature>
<feature type="compositionally biased region" description="Basic and acidic residues" evidence="1">
    <location>
        <begin position="1284"/>
        <end position="1303"/>
    </location>
</feature>
<dbReference type="SUPFAM" id="SSF52096">
    <property type="entry name" value="ClpP/crotonase"/>
    <property type="match status" value="1"/>
</dbReference>
<dbReference type="Gene3D" id="1.20.5.170">
    <property type="match status" value="1"/>
</dbReference>
<dbReference type="InterPro" id="IPR010730">
    <property type="entry name" value="HET"/>
</dbReference>
<gene>
    <name evidence="3" type="ORF">PCL_00347</name>
</gene>
<comment type="caution">
    <text evidence="3">The sequence shown here is derived from an EMBL/GenBank/DDBJ whole genome shotgun (WGS) entry which is preliminary data.</text>
</comment>
<dbReference type="PANTHER" id="PTHR24148">
    <property type="entry name" value="ANKYRIN REPEAT DOMAIN-CONTAINING PROTEIN 39 HOMOLOG-RELATED"/>
    <property type="match status" value="1"/>
</dbReference>
<dbReference type="SUPFAM" id="SSF57959">
    <property type="entry name" value="Leucine zipper domain"/>
    <property type="match status" value="1"/>
</dbReference>
<organism evidence="3 4">
    <name type="scientific">Purpureocillium lilacinum</name>
    <name type="common">Paecilomyces lilacinus</name>
    <dbReference type="NCBI Taxonomy" id="33203"/>
    <lineage>
        <taxon>Eukaryota</taxon>
        <taxon>Fungi</taxon>
        <taxon>Dikarya</taxon>
        <taxon>Ascomycota</taxon>
        <taxon>Pezizomycotina</taxon>
        <taxon>Sordariomycetes</taxon>
        <taxon>Hypocreomycetidae</taxon>
        <taxon>Hypocreales</taxon>
        <taxon>Ophiocordycipitaceae</taxon>
        <taxon>Purpureocillium</taxon>
    </lineage>
</organism>
<dbReference type="InterPro" id="IPR029045">
    <property type="entry name" value="ClpP/crotonase-like_dom_sf"/>
</dbReference>